<reference evidence="3" key="1">
    <citation type="submission" date="2022-08" db="EMBL/GenBank/DDBJ databases">
        <title>Novel Bdellovibrio Species Isolated from Svalbard: Designation Bdellovibrio svalbardensis.</title>
        <authorList>
            <person name="Mitchell R.J."/>
            <person name="Choi S.Y."/>
        </authorList>
    </citation>
    <scope>NUCLEOTIDE SEQUENCE</scope>
    <source>
        <strain evidence="3">PAP01</strain>
    </source>
</reference>
<evidence type="ECO:0000259" key="2">
    <source>
        <dbReference type="Pfam" id="PF00561"/>
    </source>
</evidence>
<protein>
    <submittedName>
        <fullName evidence="3">Alpha/beta hydrolase</fullName>
    </submittedName>
</protein>
<evidence type="ECO:0000313" key="3">
    <source>
        <dbReference type="EMBL" id="MDG0816596.1"/>
    </source>
</evidence>
<dbReference type="GO" id="GO:0016787">
    <property type="term" value="F:hydrolase activity"/>
    <property type="evidence" value="ECO:0007669"/>
    <property type="project" value="UniProtKB-KW"/>
</dbReference>
<name>A0ABT6DIC8_9BACT</name>
<proteinExistence type="predicted"/>
<evidence type="ECO:0000313" key="4">
    <source>
        <dbReference type="Proteomes" id="UP001152321"/>
    </source>
</evidence>
<gene>
    <name evidence="3" type="ORF">NWE73_09490</name>
</gene>
<sequence>MATLKVNGAQLYYEDHGPKDAPAIVLSPLLYTDSSVFEPIVRMLSEDYRVICYDHRGSGKTAGTVSPSIESSAKDVASLIEKLEIAPCHFFGNCLGADVGLQLAVSRSDLLRSCTLAGPNYQSDPEDVIKRNDAMVDKVKAQGMRAGLKDFTEMWFGSTFRSTKDPVQVMRREKWMNHLAKMKSEEIDQVRQIFHRKDLSKELGRIRCDVLILCGDEDSAESLEATRKVAKAIPGAELRTIHHAGYALVIEQPEEVAEVIKTFVGKVERRFIHRSKEAARENFLRAGF</sequence>
<dbReference type="PANTHER" id="PTHR43798">
    <property type="entry name" value="MONOACYLGLYCEROL LIPASE"/>
    <property type="match status" value="1"/>
</dbReference>
<accession>A0ABT6DIC8</accession>
<dbReference type="InterPro" id="IPR029058">
    <property type="entry name" value="AB_hydrolase_fold"/>
</dbReference>
<dbReference type="PANTHER" id="PTHR43798:SF31">
    <property type="entry name" value="AB HYDROLASE SUPERFAMILY PROTEIN YCLE"/>
    <property type="match status" value="1"/>
</dbReference>
<dbReference type="Pfam" id="PF00561">
    <property type="entry name" value="Abhydrolase_1"/>
    <property type="match status" value="1"/>
</dbReference>
<dbReference type="InterPro" id="IPR000073">
    <property type="entry name" value="AB_hydrolase_1"/>
</dbReference>
<dbReference type="Gene3D" id="3.40.50.1820">
    <property type="entry name" value="alpha/beta hydrolase"/>
    <property type="match status" value="1"/>
</dbReference>
<dbReference type="RefSeq" id="WP_277578074.1">
    <property type="nucleotide sequence ID" value="NZ_JANRMI010000002.1"/>
</dbReference>
<keyword evidence="1 3" id="KW-0378">Hydrolase</keyword>
<feature type="domain" description="AB hydrolase-1" evidence="2">
    <location>
        <begin position="30"/>
        <end position="251"/>
    </location>
</feature>
<dbReference type="EMBL" id="JANRMI010000002">
    <property type="protein sequence ID" value="MDG0816596.1"/>
    <property type="molecule type" value="Genomic_DNA"/>
</dbReference>
<organism evidence="3 4">
    <name type="scientific">Bdellovibrio svalbardensis</name>
    <dbReference type="NCBI Taxonomy" id="2972972"/>
    <lineage>
        <taxon>Bacteria</taxon>
        <taxon>Pseudomonadati</taxon>
        <taxon>Bdellovibrionota</taxon>
        <taxon>Bdellovibrionia</taxon>
        <taxon>Bdellovibrionales</taxon>
        <taxon>Pseudobdellovibrionaceae</taxon>
        <taxon>Bdellovibrio</taxon>
    </lineage>
</organism>
<dbReference type="Proteomes" id="UP001152321">
    <property type="component" value="Unassembled WGS sequence"/>
</dbReference>
<dbReference type="InterPro" id="IPR050266">
    <property type="entry name" value="AB_hydrolase_sf"/>
</dbReference>
<evidence type="ECO:0000256" key="1">
    <source>
        <dbReference type="ARBA" id="ARBA00022801"/>
    </source>
</evidence>
<dbReference type="SUPFAM" id="SSF53474">
    <property type="entry name" value="alpha/beta-Hydrolases"/>
    <property type="match status" value="1"/>
</dbReference>
<comment type="caution">
    <text evidence="3">The sequence shown here is derived from an EMBL/GenBank/DDBJ whole genome shotgun (WGS) entry which is preliminary data.</text>
</comment>
<keyword evidence="4" id="KW-1185">Reference proteome</keyword>